<keyword evidence="3" id="KW-0378">Hydrolase</keyword>
<dbReference type="PANTHER" id="PTHR10183">
    <property type="entry name" value="CALPAIN"/>
    <property type="match status" value="1"/>
</dbReference>
<keyword evidence="2" id="KW-0645">Protease</keyword>
<sequence length="1150" mass="132590">MEKMKDQIFQETGGRVGQEYSPHTRTAKVKDIFQDPQFPPSSKSWFKGRDWSGASRNWSSFQLVKVKTAKLGKKNNERGVNDHQAKGLRRDRSKTLQDLLVLDVKNMVQKLSMQGWFYYFAGFVWLGMSVEDFQEEPYKTFKDAFVEVVDRNVKRKTHLEKDISRLHFFLDYDIHRIFSKEETPAVICKVLSSIMKDLRKEHREQAHKAASDSKARVFFQDRAFSRREGRIMRDPQKVFYIDHTGGIPKRTYGVGCLWLGAWMAKRFKQILAPNVLQKQKARETVVRRRERVKYGAIEVSTKRLFGEAMHPTCSFLCWGKEEREEKLPETEREEDQKMIQLAIDLDYSRTIMSKVREIMDTKEKMLESYQKLKSLLELTRRPNIDIELNFDCLIRLNILWNACKGDAEKEALQGWLQREINRLLPFMYRIPLGPERDFGPLHLLMDLLPQREPVAALRRARAHPDTDAQDENAEVVVPKKQKRRKTVSASRHDCARRTARTEEQPSPLRRCEETPIELETELVCLADLLEIYPEDEPLWHLLGAALVDQTCFRSQVKAVWNEDRLRWWEDYFFQSGQRDLCKFGSLSLEVYATWVLILAVVDPNAIPGLLSRIEGRSVSEGTQRLRWPNDLLQRAIQNVPNGVPSYGLIRAKTERNEVPDYSSLQKPDMWRRLQEMVMDAPYPFSQPGIVPRAGRIYQGILEDFYLIAGMQAVAMKPWLIGQIFADMKFSDPSTGVYILRLYKHGQWHHVVIDDAIPFDRAMNPLTARTEFWPSLPWPALVEKAYAKLHGSWESLGGGGHVEEVMTDLTGGCSTRFGTADVAQDRLWQYMYFLQDMCLFGCNINDKECSKRRIPMEQHYASAIFRLQKYEGVPYVCVCMSAPSLAVARMPSCKVPVAEGYGIAEGFVWLRIDDFVELFDTIYECRLVNSISTLGNLSPGWIPGEAFFEEIYAFQGGILETPNELVLEVTQTDLRYGDNHDTPELSRAMQAPLLLRFFQCSKDVDDNGGGEIYMVHMSAWGHTRDASCSVKVMKPGKYLAMVSIPAKYTCHRMIFRCYSTRPLVMKPITQHRSWIAVNPSMPLNAIPYSLCGFQRVDALSEKLPQTPGAGERNDSPWGQKPRKNAAKNCQRRVLDQGTWSFIQSDQVESAK</sequence>
<dbReference type="Pfam" id="PF00648">
    <property type="entry name" value="Peptidase_C2"/>
    <property type="match status" value="1"/>
</dbReference>
<feature type="region of interest" description="Disordered" evidence="6">
    <location>
        <begin position="1"/>
        <end position="21"/>
    </location>
</feature>
<dbReference type="PANTHER" id="PTHR10183:SF379">
    <property type="entry name" value="CALPAIN-5"/>
    <property type="match status" value="1"/>
</dbReference>
<dbReference type="EMBL" id="CAXAMM010007058">
    <property type="protein sequence ID" value="CAK9013153.1"/>
    <property type="molecule type" value="Genomic_DNA"/>
</dbReference>
<feature type="region of interest" description="Disordered" evidence="6">
    <location>
        <begin position="1102"/>
        <end position="1128"/>
    </location>
</feature>
<gene>
    <name evidence="8" type="ORF">SCF082_LOCUS11804</name>
</gene>
<dbReference type="InterPro" id="IPR022684">
    <property type="entry name" value="Calpain_cysteine_protease"/>
</dbReference>
<evidence type="ECO:0000313" key="9">
    <source>
        <dbReference type="Proteomes" id="UP001642464"/>
    </source>
</evidence>
<dbReference type="SMART" id="SM00230">
    <property type="entry name" value="CysPc"/>
    <property type="match status" value="1"/>
</dbReference>
<evidence type="ECO:0000256" key="4">
    <source>
        <dbReference type="ARBA" id="ARBA00022807"/>
    </source>
</evidence>
<keyword evidence="9" id="KW-1185">Reference proteome</keyword>
<keyword evidence="4" id="KW-0788">Thiol protease</keyword>
<comment type="similarity">
    <text evidence="1">Belongs to the peptidase C2 family.</text>
</comment>
<evidence type="ECO:0000256" key="1">
    <source>
        <dbReference type="ARBA" id="ARBA00007623"/>
    </source>
</evidence>
<comment type="caution">
    <text evidence="5">Lacks conserved residue(s) required for the propagation of feature annotation.</text>
</comment>
<evidence type="ECO:0000259" key="7">
    <source>
        <dbReference type="PROSITE" id="PS50203"/>
    </source>
</evidence>
<feature type="domain" description="Calpain catalytic" evidence="7">
    <location>
        <begin position="670"/>
        <end position="927"/>
    </location>
</feature>
<reference evidence="8 9" key="1">
    <citation type="submission" date="2024-02" db="EMBL/GenBank/DDBJ databases">
        <authorList>
            <person name="Chen Y."/>
            <person name="Shah S."/>
            <person name="Dougan E. K."/>
            <person name="Thang M."/>
            <person name="Chan C."/>
        </authorList>
    </citation>
    <scope>NUCLEOTIDE SEQUENCE [LARGE SCALE GENOMIC DNA]</scope>
</reference>
<feature type="region of interest" description="Disordered" evidence="6">
    <location>
        <begin position="491"/>
        <end position="510"/>
    </location>
</feature>
<accession>A0ABP0JFH0</accession>
<protein>
    <submittedName>
        <fullName evidence="8">Calpain (Calcium-activated neutral proteinase) (CANP)</fullName>
    </submittedName>
</protein>
<dbReference type="Proteomes" id="UP001642464">
    <property type="component" value="Unassembled WGS sequence"/>
</dbReference>
<dbReference type="PROSITE" id="PS50203">
    <property type="entry name" value="CALPAIN_CAT"/>
    <property type="match status" value="1"/>
</dbReference>
<evidence type="ECO:0000256" key="3">
    <source>
        <dbReference type="ARBA" id="ARBA00022801"/>
    </source>
</evidence>
<name>A0ABP0JFH0_9DINO</name>
<dbReference type="InterPro" id="IPR038765">
    <property type="entry name" value="Papain-like_cys_pep_sf"/>
</dbReference>
<dbReference type="InterPro" id="IPR001300">
    <property type="entry name" value="Peptidase_C2_calpain_cat"/>
</dbReference>
<evidence type="ECO:0000256" key="6">
    <source>
        <dbReference type="SAM" id="MobiDB-lite"/>
    </source>
</evidence>
<comment type="caution">
    <text evidence="8">The sequence shown here is derived from an EMBL/GenBank/DDBJ whole genome shotgun (WGS) entry which is preliminary data.</text>
</comment>
<evidence type="ECO:0000313" key="8">
    <source>
        <dbReference type="EMBL" id="CAK9013153.1"/>
    </source>
</evidence>
<dbReference type="SUPFAM" id="SSF54001">
    <property type="entry name" value="Cysteine proteinases"/>
    <property type="match status" value="1"/>
</dbReference>
<evidence type="ECO:0000256" key="2">
    <source>
        <dbReference type="ARBA" id="ARBA00022670"/>
    </source>
</evidence>
<organism evidence="8 9">
    <name type="scientific">Durusdinium trenchii</name>
    <dbReference type="NCBI Taxonomy" id="1381693"/>
    <lineage>
        <taxon>Eukaryota</taxon>
        <taxon>Sar</taxon>
        <taxon>Alveolata</taxon>
        <taxon>Dinophyceae</taxon>
        <taxon>Suessiales</taxon>
        <taxon>Symbiodiniaceae</taxon>
        <taxon>Durusdinium</taxon>
    </lineage>
</organism>
<proteinExistence type="inferred from homology"/>
<evidence type="ECO:0000256" key="5">
    <source>
        <dbReference type="PROSITE-ProRule" id="PRU00239"/>
    </source>
</evidence>